<dbReference type="PANTHER" id="PTHR47447">
    <property type="entry name" value="OS03G0856100 PROTEIN"/>
    <property type="match status" value="1"/>
</dbReference>
<dbReference type="Pfam" id="PF23276">
    <property type="entry name" value="TPR_24"/>
    <property type="match status" value="1"/>
</dbReference>
<keyword evidence="9" id="KW-1185">Reference proteome</keyword>
<evidence type="ECO:0000313" key="9">
    <source>
        <dbReference type="Proteomes" id="UP000016930"/>
    </source>
</evidence>
<protein>
    <recommendedName>
        <fullName evidence="7">Pentatricopeptide repeat-containing protein-mitochondrial domain-containing protein</fullName>
    </recommendedName>
</protein>
<comment type="function">
    <text evidence="3">Regulates mitochondrial small subunit maturation by controlling 15S rRNA 5'-end processing. Localizes to the 5' precursor of the 15S rRNA in a position that is subsequently occupied by mS47 in the mature yeast mtSSU. Uses structure and sequence-specific RNA recognition, binding to a single-stranded region of the precursor and specifically recognizing bases -6 to -1. The exchange of Ccm1 for mS47 is coupled to the irreversible removal of precursor rRNA that is accompanied by conformational changes of the mitoribosomal proteins uS5m and mS26. These conformational changes signal completion of 5'-end rRNA processing through protection of the mature 5'-end of the 15S rRNA and stabilization of mS47. The removal of the 5' precursor together with the dissociation of Ccm1 may be catalyzed by the 5'-3' exoribonuclease Pet127. Involved in the specific removal of group I introns in mitochondrial encoded transcripts.</text>
</comment>
<evidence type="ECO:0000256" key="5">
    <source>
        <dbReference type="PROSITE-ProRule" id="PRU00708"/>
    </source>
</evidence>
<dbReference type="InterPro" id="IPR002885">
    <property type="entry name" value="PPR_rpt"/>
</dbReference>
<comment type="subunit">
    <text evidence="4">Binds to mitochondrial small subunit 15S rRNA.</text>
</comment>
<dbReference type="Proteomes" id="UP000016930">
    <property type="component" value="Unassembled WGS sequence"/>
</dbReference>
<dbReference type="InterPro" id="IPR057027">
    <property type="entry name" value="TPR_mt"/>
</dbReference>
<evidence type="ECO:0000259" key="7">
    <source>
        <dbReference type="Pfam" id="PF23276"/>
    </source>
</evidence>
<dbReference type="PANTHER" id="PTHR47447:SF17">
    <property type="entry name" value="OS12G0638900 PROTEIN"/>
    <property type="match status" value="1"/>
</dbReference>
<feature type="repeat" description="PPR" evidence="5">
    <location>
        <begin position="210"/>
        <end position="244"/>
    </location>
</feature>
<dbReference type="OrthoDB" id="185373at2759"/>
<evidence type="ECO:0000313" key="8">
    <source>
        <dbReference type="EMBL" id="EMD37714.1"/>
    </source>
</evidence>
<feature type="compositionally biased region" description="Polar residues" evidence="6">
    <location>
        <begin position="327"/>
        <end position="337"/>
    </location>
</feature>
<name>M2PMS7_CERS8</name>
<accession>M2PMS7</accession>
<sequence length="364" mass="40064">MEVTIGKACKLHLPQLALDLAEAFEDSSVRRLDVQVWVDVLAACATNLWGEGVSRSWQKVVKELNITPDEGCCLLILTTVARHGLASLGLEVLQVIKGLNVAWEEYHIAPILEAFCRVGNVQQAFEMLSLMRSSHIHPTTETTQPLFEVLCSLPGAIDEAWGILDELHQKGKIIDVTALNVILQAAIAIGDLQTALGAYKAAQSLDVQPNIDTFNLLFAGCIATEQRQLADRLLTEMRDAHIRPDVRTYERLITLCLTQVTYEDAFFYLEEMKAAGHVPPLAIYEALVQKCIHTGDPRAQLALEEMRECGYEPTLDLKRVLNAGAGSLTQPPRSGFTSAGGEQQGEGAEAEQGRRRTRSPRVVL</sequence>
<organism evidence="8 9">
    <name type="scientific">Ceriporiopsis subvermispora (strain B)</name>
    <name type="common">White-rot fungus</name>
    <name type="synonym">Gelatoporia subvermispora</name>
    <dbReference type="NCBI Taxonomy" id="914234"/>
    <lineage>
        <taxon>Eukaryota</taxon>
        <taxon>Fungi</taxon>
        <taxon>Dikarya</taxon>
        <taxon>Basidiomycota</taxon>
        <taxon>Agaricomycotina</taxon>
        <taxon>Agaricomycetes</taxon>
        <taxon>Polyporales</taxon>
        <taxon>Gelatoporiaceae</taxon>
        <taxon>Gelatoporia</taxon>
    </lineage>
</organism>
<feature type="repeat" description="PPR" evidence="5">
    <location>
        <begin position="104"/>
        <end position="138"/>
    </location>
</feature>
<dbReference type="AlphaFoldDB" id="M2PMS7"/>
<dbReference type="NCBIfam" id="TIGR00756">
    <property type="entry name" value="PPR"/>
    <property type="match status" value="1"/>
</dbReference>
<evidence type="ECO:0000256" key="1">
    <source>
        <dbReference type="ARBA" id="ARBA00006192"/>
    </source>
</evidence>
<dbReference type="STRING" id="914234.M2PMS7"/>
<comment type="similarity">
    <text evidence="1">Belongs to the CCM1 family.</text>
</comment>
<dbReference type="PROSITE" id="PS51375">
    <property type="entry name" value="PPR"/>
    <property type="match status" value="2"/>
</dbReference>
<feature type="compositionally biased region" description="Basic residues" evidence="6">
    <location>
        <begin position="355"/>
        <end position="364"/>
    </location>
</feature>
<evidence type="ECO:0000256" key="3">
    <source>
        <dbReference type="ARBA" id="ARBA00044493"/>
    </source>
</evidence>
<evidence type="ECO:0000256" key="2">
    <source>
        <dbReference type="ARBA" id="ARBA00022737"/>
    </source>
</evidence>
<reference evidence="8 9" key="1">
    <citation type="journal article" date="2012" name="Proc. Natl. Acad. Sci. U.S.A.">
        <title>Comparative genomics of Ceriporiopsis subvermispora and Phanerochaete chrysosporium provide insight into selective ligninolysis.</title>
        <authorList>
            <person name="Fernandez-Fueyo E."/>
            <person name="Ruiz-Duenas F.J."/>
            <person name="Ferreira P."/>
            <person name="Floudas D."/>
            <person name="Hibbett D.S."/>
            <person name="Canessa P."/>
            <person name="Larrondo L.F."/>
            <person name="James T.Y."/>
            <person name="Seelenfreund D."/>
            <person name="Lobos S."/>
            <person name="Polanco R."/>
            <person name="Tello M."/>
            <person name="Honda Y."/>
            <person name="Watanabe T."/>
            <person name="Watanabe T."/>
            <person name="Ryu J.S."/>
            <person name="Kubicek C.P."/>
            <person name="Schmoll M."/>
            <person name="Gaskell J."/>
            <person name="Hammel K.E."/>
            <person name="St John F.J."/>
            <person name="Vanden Wymelenberg A."/>
            <person name="Sabat G."/>
            <person name="Splinter BonDurant S."/>
            <person name="Syed K."/>
            <person name="Yadav J.S."/>
            <person name="Doddapaneni H."/>
            <person name="Subramanian V."/>
            <person name="Lavin J.L."/>
            <person name="Oguiza J.A."/>
            <person name="Perez G."/>
            <person name="Pisabarro A.G."/>
            <person name="Ramirez L."/>
            <person name="Santoyo F."/>
            <person name="Master E."/>
            <person name="Coutinho P.M."/>
            <person name="Henrissat B."/>
            <person name="Lombard V."/>
            <person name="Magnuson J.K."/>
            <person name="Kuees U."/>
            <person name="Hori C."/>
            <person name="Igarashi K."/>
            <person name="Samejima M."/>
            <person name="Held B.W."/>
            <person name="Barry K.W."/>
            <person name="LaButti K.M."/>
            <person name="Lapidus A."/>
            <person name="Lindquist E.A."/>
            <person name="Lucas S.M."/>
            <person name="Riley R."/>
            <person name="Salamov A.A."/>
            <person name="Hoffmeister D."/>
            <person name="Schwenk D."/>
            <person name="Hadar Y."/>
            <person name="Yarden O."/>
            <person name="de Vries R.P."/>
            <person name="Wiebenga A."/>
            <person name="Stenlid J."/>
            <person name="Eastwood D."/>
            <person name="Grigoriev I.V."/>
            <person name="Berka R.M."/>
            <person name="Blanchette R.A."/>
            <person name="Kersten P."/>
            <person name="Martinez A.T."/>
            <person name="Vicuna R."/>
            <person name="Cullen D."/>
        </authorList>
    </citation>
    <scope>NUCLEOTIDE SEQUENCE [LARGE SCALE GENOMIC DNA]</scope>
    <source>
        <strain evidence="8 9">B</strain>
    </source>
</reference>
<feature type="region of interest" description="Disordered" evidence="6">
    <location>
        <begin position="326"/>
        <end position="364"/>
    </location>
</feature>
<evidence type="ECO:0000256" key="4">
    <source>
        <dbReference type="ARBA" id="ARBA00044511"/>
    </source>
</evidence>
<dbReference type="Pfam" id="PF13812">
    <property type="entry name" value="PPR_3"/>
    <property type="match status" value="1"/>
</dbReference>
<evidence type="ECO:0000256" key="6">
    <source>
        <dbReference type="SAM" id="MobiDB-lite"/>
    </source>
</evidence>
<gene>
    <name evidence="8" type="ORF">CERSUDRAFT_50432</name>
</gene>
<keyword evidence="2" id="KW-0677">Repeat</keyword>
<feature type="domain" description="Pentatricopeptide repeat-containing protein-mitochondrial" evidence="7">
    <location>
        <begin position="70"/>
        <end position="201"/>
    </location>
</feature>
<proteinExistence type="inferred from homology"/>
<dbReference type="InterPro" id="IPR011990">
    <property type="entry name" value="TPR-like_helical_dom_sf"/>
</dbReference>
<dbReference type="EMBL" id="KB445796">
    <property type="protein sequence ID" value="EMD37714.1"/>
    <property type="molecule type" value="Genomic_DNA"/>
</dbReference>
<dbReference type="Gene3D" id="1.25.40.10">
    <property type="entry name" value="Tetratricopeptide repeat domain"/>
    <property type="match status" value="2"/>
</dbReference>
<dbReference type="HOGENOM" id="CLU_728743_0_0_1"/>